<reference evidence="5" key="1">
    <citation type="submission" date="2022-06" db="EMBL/GenBank/DDBJ databases">
        <title>Uncovering the hologenomic basis of an extraordinary plant invasion.</title>
        <authorList>
            <person name="Bieker V.C."/>
            <person name="Martin M.D."/>
            <person name="Gilbert T."/>
            <person name="Hodgins K."/>
            <person name="Battlay P."/>
            <person name="Petersen B."/>
            <person name="Wilson J."/>
        </authorList>
    </citation>
    <scope>NUCLEOTIDE SEQUENCE</scope>
    <source>
        <strain evidence="5">AA19_3_7</strain>
        <tissue evidence="5">Leaf</tissue>
    </source>
</reference>
<evidence type="ECO:0000256" key="1">
    <source>
        <dbReference type="ARBA" id="ARBA00004123"/>
    </source>
</evidence>
<dbReference type="AlphaFoldDB" id="A0AAD5DBF5"/>
<dbReference type="Proteomes" id="UP001206925">
    <property type="component" value="Unassembled WGS sequence"/>
</dbReference>
<feature type="domain" description="Chromo shadow" evidence="4">
    <location>
        <begin position="220"/>
        <end position="303"/>
    </location>
</feature>
<feature type="region of interest" description="Disordered" evidence="3">
    <location>
        <begin position="1"/>
        <end position="138"/>
    </location>
</feature>
<proteinExistence type="predicted"/>
<dbReference type="InterPro" id="IPR044251">
    <property type="entry name" value="LHP1-like"/>
</dbReference>
<evidence type="ECO:0000259" key="4">
    <source>
        <dbReference type="SMART" id="SM00300"/>
    </source>
</evidence>
<protein>
    <recommendedName>
        <fullName evidence="4">Chromo shadow domain-containing protein</fullName>
    </recommendedName>
</protein>
<dbReference type="InterPro" id="IPR008251">
    <property type="entry name" value="Chromo_shadow_dom"/>
</dbReference>
<name>A0AAD5DBF5_AMBAR</name>
<dbReference type="GO" id="GO:0031507">
    <property type="term" value="P:heterochromatin formation"/>
    <property type="evidence" value="ECO:0007669"/>
    <property type="project" value="InterPro"/>
</dbReference>
<comment type="subcellular location">
    <subcellularLocation>
        <location evidence="1">Nucleus</location>
    </subcellularLocation>
</comment>
<sequence length="305" mass="33527">GGARRKSLRSDLPPPVNPSVDQVNESQENDEEDAVGEERPKLAEGRGWPESANTWEPAESFTSCPDVIEAFESMSSGKRKRKGNHSAGPMTQSKKKQQQQQQDSSVGIKVDESCTDGTVNQSNGSDNKLGEVKATSPLDQENTTEFAIHIQEDPAEPANGVAKVEETEVLRASPRLGARRRKSCAVKRFKKELNSIPKQEFTKKTTAGDGNVEDGNKNADDAVNGLDSKNVLDTPKNVSVVTKIIKPVNYSVSVVNDVEEVCVSFLVLRSDGEEIVVDNKYLKENNPVLLINFYEQHLRYNSPSE</sequence>
<evidence type="ECO:0000256" key="2">
    <source>
        <dbReference type="ARBA" id="ARBA00023242"/>
    </source>
</evidence>
<feature type="compositionally biased region" description="Polar residues" evidence="3">
    <location>
        <begin position="115"/>
        <end position="126"/>
    </location>
</feature>
<dbReference type="PANTHER" id="PTHR47240">
    <property type="entry name" value="CHROMO DOMAIN-CONTAINING PROTEIN LHP1"/>
    <property type="match status" value="1"/>
</dbReference>
<evidence type="ECO:0000313" key="6">
    <source>
        <dbReference type="Proteomes" id="UP001206925"/>
    </source>
</evidence>
<organism evidence="5 6">
    <name type="scientific">Ambrosia artemisiifolia</name>
    <name type="common">Common ragweed</name>
    <dbReference type="NCBI Taxonomy" id="4212"/>
    <lineage>
        <taxon>Eukaryota</taxon>
        <taxon>Viridiplantae</taxon>
        <taxon>Streptophyta</taxon>
        <taxon>Embryophyta</taxon>
        <taxon>Tracheophyta</taxon>
        <taxon>Spermatophyta</taxon>
        <taxon>Magnoliopsida</taxon>
        <taxon>eudicotyledons</taxon>
        <taxon>Gunneridae</taxon>
        <taxon>Pentapetalae</taxon>
        <taxon>asterids</taxon>
        <taxon>campanulids</taxon>
        <taxon>Asterales</taxon>
        <taxon>Asteraceae</taxon>
        <taxon>Asteroideae</taxon>
        <taxon>Heliantheae alliance</taxon>
        <taxon>Heliantheae</taxon>
        <taxon>Ambrosia</taxon>
    </lineage>
</organism>
<dbReference type="CDD" id="cd00024">
    <property type="entry name" value="CD_CSD"/>
    <property type="match status" value="1"/>
</dbReference>
<dbReference type="PANTHER" id="PTHR47240:SF2">
    <property type="entry name" value="CHROMO DOMAIN-CONTAINING PROTEIN LHP1"/>
    <property type="match status" value="1"/>
</dbReference>
<comment type="caution">
    <text evidence="5">The sequence shown here is derived from an EMBL/GenBank/DDBJ whole genome shotgun (WGS) entry which is preliminary data.</text>
</comment>
<dbReference type="Gene3D" id="2.40.50.40">
    <property type="match status" value="1"/>
</dbReference>
<dbReference type="GO" id="GO:0005634">
    <property type="term" value="C:nucleus"/>
    <property type="evidence" value="ECO:0007669"/>
    <property type="project" value="UniProtKB-SubCell"/>
</dbReference>
<dbReference type="SMART" id="SM00300">
    <property type="entry name" value="ChSh"/>
    <property type="match status" value="1"/>
</dbReference>
<keyword evidence="2" id="KW-0539">Nucleus</keyword>
<feature type="non-terminal residue" evidence="5">
    <location>
        <position position="305"/>
    </location>
</feature>
<accession>A0AAD5DBF5</accession>
<dbReference type="EMBL" id="JAMZMK010000036">
    <property type="protein sequence ID" value="KAI7758011.1"/>
    <property type="molecule type" value="Genomic_DNA"/>
</dbReference>
<keyword evidence="6" id="KW-1185">Reference proteome</keyword>
<gene>
    <name evidence="5" type="ORF">M8C21_018732</name>
</gene>
<evidence type="ECO:0000256" key="3">
    <source>
        <dbReference type="SAM" id="MobiDB-lite"/>
    </source>
</evidence>
<evidence type="ECO:0000313" key="5">
    <source>
        <dbReference type="EMBL" id="KAI7758011.1"/>
    </source>
</evidence>